<dbReference type="GO" id="GO:0006310">
    <property type="term" value="P:DNA recombination"/>
    <property type="evidence" value="ECO:0007669"/>
    <property type="project" value="UniProtKB-KW"/>
</dbReference>
<proteinExistence type="predicted"/>
<dbReference type="InterPro" id="IPR011010">
    <property type="entry name" value="DNA_brk_join_enz"/>
</dbReference>
<dbReference type="InterPro" id="IPR031857">
    <property type="entry name" value="Integrase_SSV1_C"/>
</dbReference>
<dbReference type="InterPro" id="IPR013762">
    <property type="entry name" value="Integrase-like_cat_sf"/>
</dbReference>
<dbReference type="SUPFAM" id="SSF56349">
    <property type="entry name" value="DNA breaking-rejoining enzymes"/>
    <property type="match status" value="1"/>
</dbReference>
<geneLocation type="plasmid" evidence="3">
    <name>pGE2</name>
</geneLocation>
<accession>A0A5J6XVX2</accession>
<evidence type="ECO:0000313" key="3">
    <source>
        <dbReference type="EMBL" id="QFN51291.1"/>
    </source>
</evidence>
<keyword evidence="3" id="KW-0614">Plasmid</keyword>
<evidence type="ECO:0000256" key="1">
    <source>
        <dbReference type="ARBA" id="ARBA00023172"/>
    </source>
</evidence>
<feature type="domain" description="Integrase SSV1 C-terminal" evidence="2">
    <location>
        <begin position="214"/>
        <end position="375"/>
    </location>
</feature>
<organism evidence="3">
    <name type="scientific">Pyrococcus abyssi</name>
    <dbReference type="NCBI Taxonomy" id="29292"/>
    <lineage>
        <taxon>Archaea</taxon>
        <taxon>Methanobacteriati</taxon>
        <taxon>Methanobacteriota</taxon>
        <taxon>Thermococci</taxon>
        <taxon>Thermococcales</taxon>
        <taxon>Thermococcaceae</taxon>
        <taxon>Pyrococcus</taxon>
    </lineage>
</organism>
<sequence>MHYLTGWGDLIMPTSVITPTYAHQLWWAIVGQSGPYEKRLSSRNTRRNKGKKIRIHLYLDKDVVGALRAEGYNISALANKLLWEHLERVRVMKSVVREMVDRAGFEPAASALRGISISDLYKDYGNEYYNWLKGRVTERTARDYVSALEKLCARYRLATLSEIKEAIESVGKSEKYVKGLRSFISFLVESDVLDSTTADVIKRVLKPKRSMPRQVFITDIELREAYKALVSKWGFEAEVLLKTLIFSGIRLTQAVDFLNTVDKSKFYIVNDLVVRYPGMSFSKGHKRVFWIYLPRDFADKLVRLEISYDEARRRTRYGKVSANTIRKWHYTFLLKNNVPGEVADFIQGRAQKNIGERHYANLTILADEWYSKIVDELKRVLEGG</sequence>
<protein>
    <submittedName>
        <fullName evidence="3">Integrase of the pT26-2 family</fullName>
    </submittedName>
</protein>
<dbReference type="Pfam" id="PF16795">
    <property type="entry name" value="Phage_integr_3"/>
    <property type="match status" value="1"/>
</dbReference>
<dbReference type="EMBL" id="MN477947">
    <property type="protein sequence ID" value="QFN51291.1"/>
    <property type="molecule type" value="Genomic_DNA"/>
</dbReference>
<evidence type="ECO:0000259" key="2">
    <source>
        <dbReference type="Pfam" id="PF16795"/>
    </source>
</evidence>
<dbReference type="GO" id="GO:0015074">
    <property type="term" value="P:DNA integration"/>
    <property type="evidence" value="ECO:0007669"/>
    <property type="project" value="InterPro"/>
</dbReference>
<name>A0A5J6XVX2_PYRAY</name>
<dbReference type="GO" id="GO:0003677">
    <property type="term" value="F:DNA binding"/>
    <property type="evidence" value="ECO:0007669"/>
    <property type="project" value="InterPro"/>
</dbReference>
<keyword evidence="1" id="KW-0233">DNA recombination</keyword>
<reference evidence="3" key="1">
    <citation type="journal article" date="2019" name="Environ. Microbiol.">
        <title>The global distribution and evolutionary history of the pT26-2 archaeal plasmid family.</title>
        <authorList>
            <person name="Badel C."/>
            <person name="Erauso G."/>
            <person name="Gomez A."/>
            <person name="Catchpole R."/>
            <person name="Gonnet M."/>
            <person name="Oberto J."/>
            <person name="Forterre P."/>
            <person name="Da Cunha V."/>
        </authorList>
    </citation>
    <scope>NUCLEOTIDE SEQUENCE</scope>
    <source>
        <strain evidence="3">GE2</strain>
        <plasmid evidence="3">pGE2</plasmid>
    </source>
</reference>
<dbReference type="AlphaFoldDB" id="A0A5J6XVX2"/>
<dbReference type="Gene3D" id="1.10.443.10">
    <property type="entry name" value="Intergrase catalytic core"/>
    <property type="match status" value="1"/>
</dbReference>